<dbReference type="EMBL" id="SPHZ02000001">
    <property type="protein sequence ID" value="KAF0931461.1"/>
    <property type="molecule type" value="Genomic_DNA"/>
</dbReference>
<keyword evidence="4" id="KW-0547">Nucleotide-binding</keyword>
<evidence type="ECO:0000256" key="2">
    <source>
        <dbReference type="ARBA" id="ARBA00022614"/>
    </source>
</evidence>
<dbReference type="AlphaFoldDB" id="A0A6G1F3K3"/>
<feature type="domain" description="Disease resistance N-terminal" evidence="6">
    <location>
        <begin position="17"/>
        <end position="106"/>
    </location>
</feature>
<dbReference type="OrthoDB" id="37484at2759"/>
<evidence type="ECO:0000259" key="6">
    <source>
        <dbReference type="Pfam" id="PF18052"/>
    </source>
</evidence>
<feature type="domain" description="R13L1/DRL21-like LRR repeat region" evidence="7">
    <location>
        <begin position="183"/>
        <end position="263"/>
    </location>
</feature>
<evidence type="ECO:0000256" key="5">
    <source>
        <dbReference type="ARBA" id="ARBA00022821"/>
    </source>
</evidence>
<dbReference type="Proteomes" id="UP000479710">
    <property type="component" value="Unassembled WGS sequence"/>
</dbReference>
<proteinExistence type="inferred from homology"/>
<evidence type="ECO:0000313" key="8">
    <source>
        <dbReference type="EMBL" id="KAF0931461.1"/>
    </source>
</evidence>
<dbReference type="GO" id="GO:0000166">
    <property type="term" value="F:nucleotide binding"/>
    <property type="evidence" value="ECO:0007669"/>
    <property type="project" value="UniProtKB-KW"/>
</dbReference>
<dbReference type="GO" id="GO:0006952">
    <property type="term" value="P:defense response"/>
    <property type="evidence" value="ECO:0007669"/>
    <property type="project" value="UniProtKB-KW"/>
</dbReference>
<evidence type="ECO:0000313" key="9">
    <source>
        <dbReference type="Proteomes" id="UP000479710"/>
    </source>
</evidence>
<name>A0A6G1F3K3_9ORYZ</name>
<comment type="similarity">
    <text evidence="1">Belongs to the disease resistance NB-LRR family.</text>
</comment>
<keyword evidence="9" id="KW-1185">Reference proteome</keyword>
<dbReference type="Pfam" id="PF18052">
    <property type="entry name" value="Rx_N"/>
    <property type="match status" value="1"/>
</dbReference>
<gene>
    <name evidence="8" type="ORF">E2562_004585</name>
</gene>
<keyword evidence="5" id="KW-0611">Plant defense</keyword>
<dbReference type="InterPro" id="IPR056789">
    <property type="entry name" value="LRR_R13L1-DRL21"/>
</dbReference>
<comment type="caution">
    <text evidence="8">The sequence shown here is derived from an EMBL/GenBank/DDBJ whole genome shotgun (WGS) entry which is preliminary data.</text>
</comment>
<dbReference type="InterPro" id="IPR041118">
    <property type="entry name" value="Rx_N"/>
</dbReference>
<sequence>MATIPLATGVGWVVSPVIKLMFEKVQLYISTQYKWQSNLEDDLKKLETILTEILLVVGTAERQRTLDCNQQALLCQLKDAVYDAEDILDEFDYMLLKANAEKGKLKSFGSIGRQKERDELVNQLLEQADRPKSRSKGERSASPEALQYGGTVHYVMHDLMNDLAVHISNGGEFCVENAKAQGLEVLKDKNELQDFLMITSLENVKNKNEASNAQLVNKSQISRLKLQWGSSSADNKSDEEYGVLNALRPHPGLEELDLRKSQTSALMEQAH</sequence>
<evidence type="ECO:0000256" key="3">
    <source>
        <dbReference type="ARBA" id="ARBA00022737"/>
    </source>
</evidence>
<evidence type="ECO:0000256" key="4">
    <source>
        <dbReference type="ARBA" id="ARBA00022741"/>
    </source>
</evidence>
<keyword evidence="3" id="KW-0677">Repeat</keyword>
<dbReference type="Gene3D" id="1.20.5.4130">
    <property type="match status" value="1"/>
</dbReference>
<keyword evidence="2" id="KW-0433">Leucine-rich repeat</keyword>
<dbReference type="Pfam" id="PF25019">
    <property type="entry name" value="LRR_R13L1-DRL21"/>
    <property type="match status" value="1"/>
</dbReference>
<evidence type="ECO:0000259" key="7">
    <source>
        <dbReference type="Pfam" id="PF25019"/>
    </source>
</evidence>
<reference evidence="8 9" key="1">
    <citation type="submission" date="2019-11" db="EMBL/GenBank/DDBJ databases">
        <title>Whole genome sequence of Oryza granulata.</title>
        <authorList>
            <person name="Li W."/>
        </authorList>
    </citation>
    <scope>NUCLEOTIDE SEQUENCE [LARGE SCALE GENOMIC DNA]</scope>
    <source>
        <strain evidence="9">cv. Menghai</strain>
        <tissue evidence="8">Leaf</tissue>
    </source>
</reference>
<evidence type="ECO:0000256" key="1">
    <source>
        <dbReference type="ARBA" id="ARBA00008894"/>
    </source>
</evidence>
<organism evidence="8 9">
    <name type="scientific">Oryza meyeriana var. granulata</name>
    <dbReference type="NCBI Taxonomy" id="110450"/>
    <lineage>
        <taxon>Eukaryota</taxon>
        <taxon>Viridiplantae</taxon>
        <taxon>Streptophyta</taxon>
        <taxon>Embryophyta</taxon>
        <taxon>Tracheophyta</taxon>
        <taxon>Spermatophyta</taxon>
        <taxon>Magnoliopsida</taxon>
        <taxon>Liliopsida</taxon>
        <taxon>Poales</taxon>
        <taxon>Poaceae</taxon>
        <taxon>BOP clade</taxon>
        <taxon>Oryzoideae</taxon>
        <taxon>Oryzeae</taxon>
        <taxon>Oryzinae</taxon>
        <taxon>Oryza</taxon>
        <taxon>Oryza meyeriana</taxon>
    </lineage>
</organism>
<accession>A0A6G1F3K3</accession>
<protein>
    <submittedName>
        <fullName evidence="8">Uncharacterized protein</fullName>
    </submittedName>
</protein>